<name>A0A150QPK3_SORCE</name>
<dbReference type="EMBL" id="JEMA01000442">
    <property type="protein sequence ID" value="KYF69903.1"/>
    <property type="molecule type" value="Genomic_DNA"/>
</dbReference>
<accession>A0A150QPK3</accession>
<evidence type="ECO:0000313" key="2">
    <source>
        <dbReference type="EMBL" id="KYF69903.1"/>
    </source>
</evidence>
<reference evidence="2 3" key="1">
    <citation type="submission" date="2014-02" db="EMBL/GenBank/DDBJ databases">
        <title>The small core and large imbalanced accessory genome model reveals a collaborative survival strategy of Sorangium cellulosum strains in nature.</title>
        <authorList>
            <person name="Han K."/>
            <person name="Peng R."/>
            <person name="Blom J."/>
            <person name="Li Y.-Z."/>
        </authorList>
    </citation>
    <scope>NUCLEOTIDE SEQUENCE [LARGE SCALE GENOMIC DNA]</scope>
    <source>
        <strain evidence="2 3">So0008-312</strain>
    </source>
</reference>
<feature type="compositionally biased region" description="Pro residues" evidence="1">
    <location>
        <begin position="322"/>
        <end position="335"/>
    </location>
</feature>
<sequence length="335" mass="34845">MYCNVLVHVNPMIGLDPHTALPPPVGLPLIPIYAHITGAFNHWAIWGFATAKDSSVVLCDGNKTMQRGTDIGFFVIHVPIPLIPHFLLPIWNTLTGSKSEFGVNAVLVEDAPVAVAVAKIVNLNLNCFGYTSPLPGVGVVITWTSVQASMSLADFLAGLAAAVVDWAIQALVNKLTSTKAFGRFVDRITGPLWRRIAPGLVERLPSGTMLGSALHATGWNRSAAYFAGNIPAAAISIFGHGSPLGYSHPLTPGGGLNIGDTSYFDPSGWAHSAVYDYFNSPSIPQYPTAPAGPVPVPTPGPAPTPPAPSATTSPSPSTTTPAPTPAPAPTPTGGR</sequence>
<dbReference type="Proteomes" id="UP000075260">
    <property type="component" value="Unassembled WGS sequence"/>
</dbReference>
<organism evidence="2 3">
    <name type="scientific">Sorangium cellulosum</name>
    <name type="common">Polyangium cellulosum</name>
    <dbReference type="NCBI Taxonomy" id="56"/>
    <lineage>
        <taxon>Bacteria</taxon>
        <taxon>Pseudomonadati</taxon>
        <taxon>Myxococcota</taxon>
        <taxon>Polyangia</taxon>
        <taxon>Polyangiales</taxon>
        <taxon>Polyangiaceae</taxon>
        <taxon>Sorangium</taxon>
    </lineage>
</organism>
<protein>
    <submittedName>
        <fullName evidence="2">Uncharacterized protein</fullName>
    </submittedName>
</protein>
<evidence type="ECO:0000256" key="1">
    <source>
        <dbReference type="SAM" id="MobiDB-lite"/>
    </source>
</evidence>
<gene>
    <name evidence="2" type="ORF">BE15_39810</name>
</gene>
<feature type="compositionally biased region" description="Pro residues" evidence="1">
    <location>
        <begin position="290"/>
        <end position="308"/>
    </location>
</feature>
<dbReference type="AlphaFoldDB" id="A0A150QPK3"/>
<feature type="region of interest" description="Disordered" evidence="1">
    <location>
        <begin position="286"/>
        <end position="335"/>
    </location>
</feature>
<proteinExistence type="predicted"/>
<dbReference type="RefSeq" id="WP_061608017.1">
    <property type="nucleotide sequence ID" value="NZ_JEMA01000442.1"/>
</dbReference>
<dbReference type="OrthoDB" id="5529477at2"/>
<evidence type="ECO:0000313" key="3">
    <source>
        <dbReference type="Proteomes" id="UP000075260"/>
    </source>
</evidence>
<feature type="compositionally biased region" description="Low complexity" evidence="1">
    <location>
        <begin position="309"/>
        <end position="321"/>
    </location>
</feature>
<comment type="caution">
    <text evidence="2">The sequence shown here is derived from an EMBL/GenBank/DDBJ whole genome shotgun (WGS) entry which is preliminary data.</text>
</comment>